<dbReference type="Gene3D" id="2.170.190.11">
    <property type="entry name" value="Molybdopterin biosynthesis moea protein, domain 3"/>
    <property type="match status" value="1"/>
</dbReference>
<dbReference type="PANTHER" id="PTHR10192:SF5">
    <property type="entry name" value="GEPHYRIN"/>
    <property type="match status" value="1"/>
</dbReference>
<dbReference type="Pfam" id="PF00994">
    <property type="entry name" value="MoCF_biosynth"/>
    <property type="match status" value="1"/>
</dbReference>
<dbReference type="Gene3D" id="3.90.105.10">
    <property type="entry name" value="Molybdopterin biosynthesis moea protein, domain 2"/>
    <property type="match status" value="1"/>
</dbReference>
<evidence type="ECO:0000256" key="6">
    <source>
        <dbReference type="ARBA" id="ARBA00022505"/>
    </source>
</evidence>
<organism evidence="11">
    <name type="scientific">Anaerococcus vaginalis</name>
    <dbReference type="NCBI Taxonomy" id="33037"/>
    <lineage>
        <taxon>Bacteria</taxon>
        <taxon>Bacillati</taxon>
        <taxon>Bacillota</taxon>
        <taxon>Tissierellia</taxon>
        <taxon>Tissierellales</taxon>
        <taxon>Peptoniphilaceae</taxon>
        <taxon>Anaerococcus</taxon>
    </lineage>
</organism>
<evidence type="ECO:0000256" key="8">
    <source>
        <dbReference type="ARBA" id="ARBA00047317"/>
    </source>
</evidence>
<dbReference type="InterPro" id="IPR005111">
    <property type="entry name" value="MoeA_C_domain_IV"/>
</dbReference>
<dbReference type="SUPFAM" id="SSF63867">
    <property type="entry name" value="MoeA C-terminal domain-like"/>
    <property type="match status" value="1"/>
</dbReference>
<gene>
    <name evidence="11" type="primary">moeA_3</name>
    <name evidence="11" type="ORF">AVLFYP127_01232</name>
</gene>
<dbReference type="GO" id="GO:0061599">
    <property type="term" value="F:molybdopterin molybdotransferase activity"/>
    <property type="evidence" value="ECO:0007669"/>
    <property type="project" value="UniProtKB-UniRule"/>
</dbReference>
<comment type="cofactor">
    <cofactor evidence="9">
        <name>Mg(2+)</name>
        <dbReference type="ChEBI" id="CHEBI:18420"/>
    </cofactor>
</comment>
<dbReference type="EC" id="2.10.1.1" evidence="4 9"/>
<dbReference type="Gene3D" id="2.40.340.10">
    <property type="entry name" value="MoeA, C-terminal, domain IV"/>
    <property type="match status" value="1"/>
</dbReference>
<name>A0A6N2R667_9FIRM</name>
<dbReference type="InterPro" id="IPR036688">
    <property type="entry name" value="MoeA_C_domain_IV_sf"/>
</dbReference>
<dbReference type="InterPro" id="IPR038987">
    <property type="entry name" value="MoeA-like"/>
</dbReference>
<keyword evidence="6 9" id="KW-0500">Molybdenum</keyword>
<comment type="catalytic activity">
    <reaction evidence="8">
        <text>adenylyl-molybdopterin + molybdate = Mo-molybdopterin + AMP + H(+)</text>
        <dbReference type="Rhea" id="RHEA:35047"/>
        <dbReference type="ChEBI" id="CHEBI:15378"/>
        <dbReference type="ChEBI" id="CHEBI:36264"/>
        <dbReference type="ChEBI" id="CHEBI:62727"/>
        <dbReference type="ChEBI" id="CHEBI:71302"/>
        <dbReference type="ChEBI" id="CHEBI:456215"/>
        <dbReference type="EC" id="2.10.1.1"/>
    </reaction>
</comment>
<comment type="function">
    <text evidence="1 9">Catalyzes the insertion of molybdate into adenylated molybdopterin with the concomitant release of AMP.</text>
</comment>
<keyword evidence="9" id="KW-0460">Magnesium</keyword>
<protein>
    <recommendedName>
        <fullName evidence="5 9">Molybdopterin molybdenumtransferase</fullName>
        <ecNumber evidence="4 9">2.10.1.1</ecNumber>
    </recommendedName>
</protein>
<dbReference type="Pfam" id="PF03454">
    <property type="entry name" value="MoeA_C"/>
    <property type="match status" value="1"/>
</dbReference>
<evidence type="ECO:0000256" key="3">
    <source>
        <dbReference type="ARBA" id="ARBA00010763"/>
    </source>
</evidence>
<feature type="domain" description="MoaB/Mog" evidence="10">
    <location>
        <begin position="188"/>
        <end position="324"/>
    </location>
</feature>
<dbReference type="InterPro" id="IPR001453">
    <property type="entry name" value="MoaB/Mog_dom"/>
</dbReference>
<accession>A0A6N2R667</accession>
<dbReference type="SMART" id="SM00852">
    <property type="entry name" value="MoCF_biosynth"/>
    <property type="match status" value="1"/>
</dbReference>
<evidence type="ECO:0000256" key="4">
    <source>
        <dbReference type="ARBA" id="ARBA00013269"/>
    </source>
</evidence>
<reference evidence="11" key="1">
    <citation type="submission" date="2019-11" db="EMBL/GenBank/DDBJ databases">
        <authorList>
            <person name="Feng L."/>
        </authorList>
    </citation>
    <scope>NUCLEOTIDE SEQUENCE</scope>
    <source>
        <strain evidence="11">AvaginalisLFYP127</strain>
    </source>
</reference>
<keyword evidence="9 11" id="KW-0808">Transferase</keyword>
<dbReference type="GO" id="GO:0046872">
    <property type="term" value="F:metal ion binding"/>
    <property type="evidence" value="ECO:0007669"/>
    <property type="project" value="UniProtKB-UniRule"/>
</dbReference>
<dbReference type="SUPFAM" id="SSF63882">
    <property type="entry name" value="MoeA N-terminal region -like"/>
    <property type="match status" value="1"/>
</dbReference>
<evidence type="ECO:0000256" key="9">
    <source>
        <dbReference type="RuleBase" id="RU365090"/>
    </source>
</evidence>
<keyword evidence="7 9" id="KW-0501">Molybdenum cofactor biosynthesis</keyword>
<proteinExistence type="inferred from homology"/>
<dbReference type="InterPro" id="IPR036135">
    <property type="entry name" value="MoeA_linker/N_sf"/>
</dbReference>
<dbReference type="GO" id="GO:0005829">
    <property type="term" value="C:cytosol"/>
    <property type="evidence" value="ECO:0007669"/>
    <property type="project" value="TreeGrafter"/>
</dbReference>
<keyword evidence="9" id="KW-0479">Metal-binding</keyword>
<dbReference type="GO" id="GO:0006777">
    <property type="term" value="P:Mo-molybdopterin cofactor biosynthetic process"/>
    <property type="evidence" value="ECO:0007669"/>
    <property type="project" value="UniProtKB-UniRule"/>
</dbReference>
<dbReference type="UniPathway" id="UPA00344"/>
<evidence type="ECO:0000313" key="11">
    <source>
        <dbReference type="EMBL" id="VYS76307.1"/>
    </source>
</evidence>
<dbReference type="EMBL" id="CACRSW010000002">
    <property type="protein sequence ID" value="VYS76307.1"/>
    <property type="molecule type" value="Genomic_DNA"/>
</dbReference>
<dbReference type="NCBIfam" id="TIGR00177">
    <property type="entry name" value="molyb_syn"/>
    <property type="match status" value="1"/>
</dbReference>
<dbReference type="CDD" id="cd00887">
    <property type="entry name" value="MoeA"/>
    <property type="match status" value="1"/>
</dbReference>
<comment type="pathway">
    <text evidence="2 9">Cofactor biosynthesis; molybdopterin biosynthesis.</text>
</comment>
<dbReference type="InterPro" id="IPR005110">
    <property type="entry name" value="MoeA_linker/N"/>
</dbReference>
<dbReference type="SUPFAM" id="SSF53218">
    <property type="entry name" value="Molybdenum cofactor biosynthesis proteins"/>
    <property type="match status" value="1"/>
</dbReference>
<evidence type="ECO:0000256" key="2">
    <source>
        <dbReference type="ARBA" id="ARBA00005046"/>
    </source>
</evidence>
<dbReference type="InterPro" id="IPR036425">
    <property type="entry name" value="MoaB/Mog-like_dom_sf"/>
</dbReference>
<dbReference type="Gene3D" id="3.40.980.10">
    <property type="entry name" value="MoaB/Mog-like domain"/>
    <property type="match status" value="1"/>
</dbReference>
<dbReference type="PANTHER" id="PTHR10192">
    <property type="entry name" value="MOLYBDOPTERIN BIOSYNTHESIS PROTEIN"/>
    <property type="match status" value="1"/>
</dbReference>
<comment type="similarity">
    <text evidence="3 9">Belongs to the MoeA family.</text>
</comment>
<sequence length="405" mass="45208">MDLLDVVKIDEAIDLQVSLMEKIGYKKKIQMKTCHSLGYILAKDLISKDDLPCFKKSTMDGYAINYKDSLGATDSIPSMLKVVEEIQMGHIPQKKLKRGEASKIYTGGMVPEGADAVLPIEYTEILSKKLISISKPVVFMENIIDIGDDSKIGDIYEKEGKIIDPETIAMAASLGYEKIEVYEKLKCKILSTGDEIIPVNAKLVPGKSRDINSYMLYSMLKNMGIDVLSMKHLQDDKDLIKKELEEDLDLIIISGSSSKGNKDFVPEISKKLNPGMIYHGISIKPGKPTSLSQNNNTMILGLPGNPISAYAVFRTIFEKAYEKYFKIDENLKIKCKIKRNIANTSAKTMICLVEIKKEGDALVASPIFGFSNNISLLKKAKGYIVIDEYVEGIKENEKVWVNLIR</sequence>
<dbReference type="RefSeq" id="WP_156328438.1">
    <property type="nucleotide sequence ID" value="NZ_CACRSW010000002.1"/>
</dbReference>
<evidence type="ECO:0000256" key="1">
    <source>
        <dbReference type="ARBA" id="ARBA00002901"/>
    </source>
</evidence>
<dbReference type="AlphaFoldDB" id="A0A6N2R667"/>
<dbReference type="Pfam" id="PF03453">
    <property type="entry name" value="MoeA_N"/>
    <property type="match status" value="1"/>
</dbReference>
<evidence type="ECO:0000256" key="5">
    <source>
        <dbReference type="ARBA" id="ARBA00021108"/>
    </source>
</evidence>
<evidence type="ECO:0000259" key="10">
    <source>
        <dbReference type="SMART" id="SM00852"/>
    </source>
</evidence>
<evidence type="ECO:0000256" key="7">
    <source>
        <dbReference type="ARBA" id="ARBA00023150"/>
    </source>
</evidence>